<evidence type="ECO:0000313" key="2">
    <source>
        <dbReference type="EMBL" id="ETE68868.1"/>
    </source>
</evidence>
<organism evidence="2 3">
    <name type="scientific">Ophiophagus hannah</name>
    <name type="common">King cobra</name>
    <name type="synonym">Naja hannah</name>
    <dbReference type="NCBI Taxonomy" id="8665"/>
    <lineage>
        <taxon>Eukaryota</taxon>
        <taxon>Metazoa</taxon>
        <taxon>Chordata</taxon>
        <taxon>Craniata</taxon>
        <taxon>Vertebrata</taxon>
        <taxon>Euteleostomi</taxon>
        <taxon>Lepidosauria</taxon>
        <taxon>Squamata</taxon>
        <taxon>Bifurcata</taxon>
        <taxon>Unidentata</taxon>
        <taxon>Episquamata</taxon>
        <taxon>Toxicofera</taxon>
        <taxon>Serpentes</taxon>
        <taxon>Colubroidea</taxon>
        <taxon>Elapidae</taxon>
        <taxon>Elapinae</taxon>
        <taxon>Ophiophagus</taxon>
    </lineage>
</organism>
<dbReference type="EMBL" id="AZIM01000908">
    <property type="protein sequence ID" value="ETE68868.1"/>
    <property type="molecule type" value="Genomic_DNA"/>
</dbReference>
<reference evidence="2 3" key="1">
    <citation type="journal article" date="2013" name="Proc. Natl. Acad. Sci. U.S.A.">
        <title>The king cobra genome reveals dynamic gene evolution and adaptation in the snake venom system.</title>
        <authorList>
            <person name="Vonk F.J."/>
            <person name="Casewell N.R."/>
            <person name="Henkel C.V."/>
            <person name="Heimberg A.M."/>
            <person name="Jansen H.J."/>
            <person name="McCleary R.J."/>
            <person name="Kerkkamp H.M."/>
            <person name="Vos R.A."/>
            <person name="Guerreiro I."/>
            <person name="Calvete J.J."/>
            <person name="Wuster W."/>
            <person name="Woods A.E."/>
            <person name="Logan J.M."/>
            <person name="Harrison R.A."/>
            <person name="Castoe T.A."/>
            <person name="de Koning A.P."/>
            <person name="Pollock D.D."/>
            <person name="Yandell M."/>
            <person name="Calderon D."/>
            <person name="Renjifo C."/>
            <person name="Currier R.B."/>
            <person name="Salgado D."/>
            <person name="Pla D."/>
            <person name="Sanz L."/>
            <person name="Hyder A.S."/>
            <person name="Ribeiro J.M."/>
            <person name="Arntzen J.W."/>
            <person name="van den Thillart G.E."/>
            <person name="Boetzer M."/>
            <person name="Pirovano W."/>
            <person name="Dirks R.P."/>
            <person name="Spaink H.P."/>
            <person name="Duboule D."/>
            <person name="McGlinn E."/>
            <person name="Kini R.M."/>
            <person name="Richardson M.K."/>
        </authorList>
    </citation>
    <scope>NUCLEOTIDE SEQUENCE</scope>
    <source>
        <tissue evidence="2">Blood</tissue>
    </source>
</reference>
<dbReference type="Proteomes" id="UP000018936">
    <property type="component" value="Unassembled WGS sequence"/>
</dbReference>
<name>V8P4C7_OPHHA</name>
<feature type="non-terminal residue" evidence="2">
    <location>
        <position position="386"/>
    </location>
</feature>
<evidence type="ECO:0000313" key="3">
    <source>
        <dbReference type="Proteomes" id="UP000018936"/>
    </source>
</evidence>
<sequence length="386" mass="43868">WEQTADKQKPSQYGSTAPPDLLPAWPAGAKPRYSSPRPPRTSGSRLWRTGSHSCPSAANSGKLDAVSLMDGTVIHISVFQTLQLGQEGALEQISGKCSPQQTELNQRAGESLDSSLILYHWSRSTRMIKYNISYNVRIQTQGLRRSRETHGEATSMYLLHLNIPGWRRSFTLTRCNALPSVHLAGRYKKIRACPCNSGNVETTVHLHQTHHRRSRMVNGEERGNPGNPVLLQLLELTVVLKRISGYIVYLQNPKGGTMILLFPALKLFPSQSFQNLYKRLHQRKTLGTLYNKNLFEEIHVPERCNSNKPKQKHSIAMYFTTCKEGRNIEKQMRVVAVLTGKRGTEYLMCHWLIAGRRMKMARDVCRADTRAQGNILNPIIYFKKLY</sequence>
<protein>
    <submittedName>
        <fullName evidence="2">Uncharacterized protein</fullName>
    </submittedName>
</protein>
<keyword evidence="3" id="KW-1185">Reference proteome</keyword>
<evidence type="ECO:0000256" key="1">
    <source>
        <dbReference type="SAM" id="MobiDB-lite"/>
    </source>
</evidence>
<feature type="non-terminal residue" evidence="2">
    <location>
        <position position="1"/>
    </location>
</feature>
<dbReference type="AlphaFoldDB" id="V8P4C7"/>
<feature type="compositionally biased region" description="Low complexity" evidence="1">
    <location>
        <begin position="31"/>
        <end position="45"/>
    </location>
</feature>
<gene>
    <name evidence="2" type="ORF">L345_05333</name>
</gene>
<comment type="caution">
    <text evidence="2">The sequence shown here is derived from an EMBL/GenBank/DDBJ whole genome shotgun (WGS) entry which is preliminary data.</text>
</comment>
<proteinExistence type="predicted"/>
<feature type="region of interest" description="Disordered" evidence="1">
    <location>
        <begin position="1"/>
        <end position="54"/>
    </location>
</feature>
<accession>V8P4C7</accession>